<dbReference type="Gene3D" id="1.10.4160.10">
    <property type="entry name" value="Hydantoin permease"/>
    <property type="match status" value="1"/>
</dbReference>
<dbReference type="AlphaFoldDB" id="A0A4P7GP37"/>
<feature type="transmembrane region" description="Helical" evidence="8">
    <location>
        <begin position="174"/>
        <end position="191"/>
    </location>
</feature>
<evidence type="ECO:0000256" key="3">
    <source>
        <dbReference type="ARBA" id="ARBA00022448"/>
    </source>
</evidence>
<organism evidence="9 10">
    <name type="scientific">Nocardioides euryhalodurans</name>
    <dbReference type="NCBI Taxonomy" id="2518370"/>
    <lineage>
        <taxon>Bacteria</taxon>
        <taxon>Bacillati</taxon>
        <taxon>Actinomycetota</taxon>
        <taxon>Actinomycetes</taxon>
        <taxon>Propionibacteriales</taxon>
        <taxon>Nocardioidaceae</taxon>
        <taxon>Nocardioides</taxon>
    </lineage>
</organism>
<dbReference type="InterPro" id="IPR026030">
    <property type="entry name" value="Pur-cyt_permease_Fcy2/21/22"/>
</dbReference>
<feature type="transmembrane region" description="Helical" evidence="8">
    <location>
        <begin position="251"/>
        <end position="270"/>
    </location>
</feature>
<reference evidence="9 10" key="1">
    <citation type="submission" date="2019-03" db="EMBL/GenBank/DDBJ databases">
        <title>Three New Species of Nocardioides, Nocardioides euryhalodurans sp. nov., Nocardioides seonyuensis sp. nov. and Nocardioides eburneoflavus sp. nov., Iolated from Soil.</title>
        <authorList>
            <person name="Roh S.G."/>
            <person name="Lee C."/>
            <person name="Kim M.-K."/>
            <person name="Kim S.B."/>
        </authorList>
    </citation>
    <scope>NUCLEOTIDE SEQUENCE [LARGE SCALE GENOMIC DNA]</scope>
    <source>
        <strain evidence="9 10">MMS17-SY117</strain>
    </source>
</reference>
<evidence type="ECO:0000313" key="9">
    <source>
        <dbReference type="EMBL" id="QBR93996.1"/>
    </source>
</evidence>
<keyword evidence="3 7" id="KW-0813">Transport</keyword>
<evidence type="ECO:0000256" key="6">
    <source>
        <dbReference type="ARBA" id="ARBA00023136"/>
    </source>
</evidence>
<evidence type="ECO:0000256" key="4">
    <source>
        <dbReference type="ARBA" id="ARBA00022692"/>
    </source>
</evidence>
<feature type="transmembrane region" description="Helical" evidence="8">
    <location>
        <begin position="451"/>
        <end position="473"/>
    </location>
</feature>
<feature type="transmembrane region" description="Helical" evidence="8">
    <location>
        <begin position="362"/>
        <end position="382"/>
    </location>
</feature>
<feature type="transmembrane region" description="Helical" evidence="8">
    <location>
        <begin position="33"/>
        <end position="57"/>
    </location>
</feature>
<name>A0A4P7GP37_9ACTN</name>
<sequence length="487" mass="51156">MSDLQETRRLGVERTGIEIIDEADRTARPADLFWPWFAANVSVFGLSYAAFILAFGISFWQGLLVAVVGIVASFALCGVIALAGKRGSAPTMVLSRAAFGVEGQKVPGAVSWLVSIGWETFLAIVAVLATATVFERLGWSSGTSTQVVATVVVATLIVAASVAGYHLIMRLQSWLTWITGAVTLAYVVMTVDEIDWSGVQGLPSGSDQAVIGALVMVMTGFGLGWINIAADWSRYQRRDASGRAIVGWNTFGGALAPCLLVVFGLGLAGSSEELLLGVADDPIGTLSTLLPTWFLVPFLLAAVLALVSGAVLGIYSSGLTLISLGVRIPRPAAAFVDGVILTIGTIYVVFFAESFLGPFQSFLITLGVPLAAWAGIMIADIATRRRDYDEAALFDAGGRYGSVDVTSLVTMAVATFVGWGLVVNLFADEASWNNWQGYLLGPLGLGGKDGAWAYANLGVLAALVIGFLVTLVARRGTIARQESATVG</sequence>
<evidence type="ECO:0000256" key="5">
    <source>
        <dbReference type="ARBA" id="ARBA00022989"/>
    </source>
</evidence>
<accession>A0A4P7GP37</accession>
<keyword evidence="10" id="KW-1185">Reference proteome</keyword>
<feature type="transmembrane region" description="Helical" evidence="8">
    <location>
        <begin position="146"/>
        <end position="167"/>
    </location>
</feature>
<evidence type="ECO:0000256" key="7">
    <source>
        <dbReference type="PIRNR" id="PIRNR002744"/>
    </source>
</evidence>
<feature type="transmembrane region" description="Helical" evidence="8">
    <location>
        <begin position="403"/>
        <end position="427"/>
    </location>
</feature>
<dbReference type="PANTHER" id="PTHR31806">
    <property type="entry name" value="PURINE-CYTOSINE PERMEASE FCY2-RELATED"/>
    <property type="match status" value="1"/>
</dbReference>
<evidence type="ECO:0000256" key="1">
    <source>
        <dbReference type="ARBA" id="ARBA00004141"/>
    </source>
</evidence>
<keyword evidence="4 8" id="KW-0812">Transmembrane</keyword>
<dbReference type="PANTHER" id="PTHR31806:SF1">
    <property type="entry name" value="PURINE-CYTOSINE PERMEASE FCY2-RELATED"/>
    <property type="match status" value="1"/>
</dbReference>
<dbReference type="EMBL" id="CP038267">
    <property type="protein sequence ID" value="QBR93996.1"/>
    <property type="molecule type" value="Genomic_DNA"/>
</dbReference>
<dbReference type="RefSeq" id="WP_135079973.1">
    <property type="nucleotide sequence ID" value="NZ_CP038267.1"/>
</dbReference>
<proteinExistence type="inferred from homology"/>
<comment type="similarity">
    <text evidence="2 7">Belongs to the purine-cytosine permease (2.A.39) family.</text>
</comment>
<comment type="subcellular location">
    <subcellularLocation>
        <location evidence="1">Membrane</location>
        <topology evidence="1">Multi-pass membrane protein</topology>
    </subcellularLocation>
</comment>
<dbReference type="GO" id="GO:0005886">
    <property type="term" value="C:plasma membrane"/>
    <property type="evidence" value="ECO:0007669"/>
    <property type="project" value="TreeGrafter"/>
</dbReference>
<protein>
    <submittedName>
        <fullName evidence="9">Allantoin permease</fullName>
    </submittedName>
</protein>
<gene>
    <name evidence="9" type="ORF">EXE57_18190</name>
</gene>
<feature type="transmembrane region" description="Helical" evidence="8">
    <location>
        <begin position="290"/>
        <end position="315"/>
    </location>
</feature>
<dbReference type="GO" id="GO:0022857">
    <property type="term" value="F:transmembrane transporter activity"/>
    <property type="evidence" value="ECO:0007669"/>
    <property type="project" value="InterPro"/>
</dbReference>
<dbReference type="Pfam" id="PF02133">
    <property type="entry name" value="Transp_cyt_pur"/>
    <property type="match status" value="1"/>
</dbReference>
<dbReference type="OrthoDB" id="9809167at2"/>
<feature type="transmembrane region" description="Helical" evidence="8">
    <location>
        <begin position="63"/>
        <end position="83"/>
    </location>
</feature>
<dbReference type="InterPro" id="IPR001248">
    <property type="entry name" value="Pur-cyt_permease"/>
</dbReference>
<dbReference type="PIRSF" id="PIRSF002744">
    <property type="entry name" value="Pur-cyt_permease"/>
    <property type="match status" value="1"/>
</dbReference>
<evidence type="ECO:0000256" key="8">
    <source>
        <dbReference type="SAM" id="Phobius"/>
    </source>
</evidence>
<feature type="transmembrane region" description="Helical" evidence="8">
    <location>
        <begin position="211"/>
        <end position="230"/>
    </location>
</feature>
<feature type="transmembrane region" description="Helical" evidence="8">
    <location>
        <begin position="335"/>
        <end position="356"/>
    </location>
</feature>
<dbReference type="Proteomes" id="UP000294894">
    <property type="component" value="Chromosome"/>
</dbReference>
<dbReference type="KEGG" id="noy:EXE57_18190"/>
<evidence type="ECO:0000256" key="2">
    <source>
        <dbReference type="ARBA" id="ARBA00008974"/>
    </source>
</evidence>
<evidence type="ECO:0000313" key="10">
    <source>
        <dbReference type="Proteomes" id="UP000294894"/>
    </source>
</evidence>
<feature type="transmembrane region" description="Helical" evidence="8">
    <location>
        <begin position="112"/>
        <end position="134"/>
    </location>
</feature>
<keyword evidence="6 7" id="KW-0472">Membrane</keyword>
<keyword evidence="5 8" id="KW-1133">Transmembrane helix</keyword>